<comment type="similarity">
    <text evidence="8">Belongs to the anion channel-forming bestrophin (TC 1.A.46) family.</text>
</comment>
<keyword evidence="11" id="KW-1185">Reference proteome</keyword>
<evidence type="ECO:0000256" key="1">
    <source>
        <dbReference type="ARBA" id="ARBA00004651"/>
    </source>
</evidence>
<organism evidence="10 11">
    <name type="scientific">Sediminitomix flava</name>
    <dbReference type="NCBI Taxonomy" id="379075"/>
    <lineage>
        <taxon>Bacteria</taxon>
        <taxon>Pseudomonadati</taxon>
        <taxon>Bacteroidota</taxon>
        <taxon>Cytophagia</taxon>
        <taxon>Cytophagales</taxon>
        <taxon>Flammeovirgaceae</taxon>
        <taxon>Sediminitomix</taxon>
    </lineage>
</organism>
<keyword evidence="5 9" id="KW-1133">Transmembrane helix</keyword>
<accession>A0A315Z6T6</accession>
<keyword evidence="3" id="KW-1003">Cell membrane</keyword>
<comment type="subcellular location">
    <subcellularLocation>
        <location evidence="1">Cell membrane</location>
        <topology evidence="1">Multi-pass membrane protein</topology>
    </subcellularLocation>
</comment>
<keyword evidence="6" id="KW-0406">Ion transport</keyword>
<feature type="transmembrane region" description="Helical" evidence="9">
    <location>
        <begin position="20"/>
        <end position="37"/>
    </location>
</feature>
<evidence type="ECO:0000256" key="9">
    <source>
        <dbReference type="SAM" id="Phobius"/>
    </source>
</evidence>
<sequence length="274" mass="32440">MIVRKRLKFSLLVKHLHRPLIYFTSVSSLTYLIYETLEMKNVYLPTSITAVMGTALAIFIGFRNSSSYDRWWEARKIWGGIVNSSRTFGRQITTLVTLHQVNNDKINKDDLIQIHKEMVFRHIAWINALRLQLRNKDDWLEVNKYLSKEEWERLKEKSNKATQLIQKQAERFTELLELGFIEDFRHIQFDNTLTEFYNLQGKAERIKNTPLPRQYDFFINMFMWCFVTLLPLTLINPLETIGISWTVIPLTILIAMCFYLVSAIAAYNEDPFEN</sequence>
<feature type="transmembrane region" description="Helical" evidence="9">
    <location>
        <begin position="247"/>
        <end position="267"/>
    </location>
</feature>
<evidence type="ECO:0000256" key="5">
    <source>
        <dbReference type="ARBA" id="ARBA00022989"/>
    </source>
</evidence>
<dbReference type="GO" id="GO:0005254">
    <property type="term" value="F:chloride channel activity"/>
    <property type="evidence" value="ECO:0007669"/>
    <property type="project" value="InterPro"/>
</dbReference>
<dbReference type="PANTHER" id="PTHR33281">
    <property type="entry name" value="UPF0187 PROTEIN YNEE"/>
    <property type="match status" value="1"/>
</dbReference>
<evidence type="ECO:0000313" key="10">
    <source>
        <dbReference type="EMBL" id="PWJ37987.1"/>
    </source>
</evidence>
<keyword evidence="2" id="KW-0813">Transport</keyword>
<gene>
    <name evidence="10" type="ORF">BC781_108122</name>
</gene>
<protein>
    <submittedName>
        <fullName evidence="10">Putative membrane protein</fullName>
    </submittedName>
</protein>
<comment type="caution">
    <text evidence="10">The sequence shown here is derived from an EMBL/GenBank/DDBJ whole genome shotgun (WGS) entry which is preliminary data.</text>
</comment>
<feature type="transmembrane region" description="Helical" evidence="9">
    <location>
        <begin position="43"/>
        <end position="62"/>
    </location>
</feature>
<dbReference type="GO" id="GO:0005886">
    <property type="term" value="C:plasma membrane"/>
    <property type="evidence" value="ECO:0007669"/>
    <property type="project" value="UniProtKB-SubCell"/>
</dbReference>
<dbReference type="Proteomes" id="UP000245535">
    <property type="component" value="Unassembled WGS sequence"/>
</dbReference>
<dbReference type="AlphaFoldDB" id="A0A315Z6T6"/>
<evidence type="ECO:0000256" key="2">
    <source>
        <dbReference type="ARBA" id="ARBA00022448"/>
    </source>
</evidence>
<evidence type="ECO:0000256" key="4">
    <source>
        <dbReference type="ARBA" id="ARBA00022692"/>
    </source>
</evidence>
<feature type="transmembrane region" description="Helical" evidence="9">
    <location>
        <begin position="217"/>
        <end position="235"/>
    </location>
</feature>
<dbReference type="OrthoDB" id="445589at2"/>
<dbReference type="Pfam" id="PF25539">
    <property type="entry name" value="Bestrophin_2"/>
    <property type="match status" value="1"/>
</dbReference>
<evidence type="ECO:0000256" key="6">
    <source>
        <dbReference type="ARBA" id="ARBA00023065"/>
    </source>
</evidence>
<dbReference type="EMBL" id="QGDO01000008">
    <property type="protein sequence ID" value="PWJ37987.1"/>
    <property type="molecule type" value="Genomic_DNA"/>
</dbReference>
<dbReference type="RefSeq" id="WP_109622197.1">
    <property type="nucleotide sequence ID" value="NZ_QGDO01000008.1"/>
</dbReference>
<keyword evidence="4 9" id="KW-0812">Transmembrane</keyword>
<evidence type="ECO:0000256" key="7">
    <source>
        <dbReference type="ARBA" id="ARBA00023136"/>
    </source>
</evidence>
<dbReference type="InterPro" id="IPR044669">
    <property type="entry name" value="YneE/VCCN1/2-like"/>
</dbReference>
<evidence type="ECO:0000256" key="8">
    <source>
        <dbReference type="ARBA" id="ARBA00034708"/>
    </source>
</evidence>
<name>A0A315Z6T6_SEDFL</name>
<dbReference type="PANTHER" id="PTHR33281:SF19">
    <property type="entry name" value="VOLTAGE-DEPENDENT ANION CHANNEL-FORMING PROTEIN YNEE"/>
    <property type="match status" value="1"/>
</dbReference>
<evidence type="ECO:0000256" key="3">
    <source>
        <dbReference type="ARBA" id="ARBA00022475"/>
    </source>
</evidence>
<keyword evidence="7 9" id="KW-0472">Membrane</keyword>
<proteinExistence type="inferred from homology"/>
<evidence type="ECO:0000313" key="11">
    <source>
        <dbReference type="Proteomes" id="UP000245535"/>
    </source>
</evidence>
<reference evidence="10 11" key="1">
    <citation type="submission" date="2018-03" db="EMBL/GenBank/DDBJ databases">
        <title>Genomic Encyclopedia of Archaeal and Bacterial Type Strains, Phase II (KMG-II): from individual species to whole genera.</title>
        <authorList>
            <person name="Goeker M."/>
        </authorList>
    </citation>
    <scope>NUCLEOTIDE SEQUENCE [LARGE SCALE GENOMIC DNA]</scope>
    <source>
        <strain evidence="10 11">DSM 28229</strain>
    </source>
</reference>